<keyword evidence="5" id="KW-1185">Reference proteome</keyword>
<dbReference type="VEuPathDB" id="FungiDB:AB675_8882"/>
<organism evidence="4 5">
    <name type="scientific">Cyphellophora attinorum</name>
    <dbReference type="NCBI Taxonomy" id="1664694"/>
    <lineage>
        <taxon>Eukaryota</taxon>
        <taxon>Fungi</taxon>
        <taxon>Dikarya</taxon>
        <taxon>Ascomycota</taxon>
        <taxon>Pezizomycotina</taxon>
        <taxon>Eurotiomycetes</taxon>
        <taxon>Chaetothyriomycetidae</taxon>
        <taxon>Chaetothyriales</taxon>
        <taxon>Cyphellophoraceae</taxon>
        <taxon>Cyphellophora</taxon>
    </lineage>
</organism>
<evidence type="ECO:0000313" key="5">
    <source>
        <dbReference type="Proteomes" id="UP000038010"/>
    </source>
</evidence>
<gene>
    <name evidence="4" type="ORF">AB675_8882</name>
</gene>
<dbReference type="Gene3D" id="3.90.70.130">
    <property type="match status" value="1"/>
</dbReference>
<dbReference type="EMBL" id="LFJN01000033">
    <property type="protein sequence ID" value="KPI36222.1"/>
    <property type="molecule type" value="Genomic_DNA"/>
</dbReference>
<feature type="compositionally biased region" description="Basic and acidic residues" evidence="2">
    <location>
        <begin position="14"/>
        <end position="24"/>
    </location>
</feature>
<name>A0A0N1GZ10_9EURO</name>
<sequence>MPSRKTLSDTSTHPSDEQKKELGPYAFEERMPSALLARLTNEDDSNKLNGVIHQLAKLLQADETIASAYICTVIAIQVSKIPGEGNVFCGYRNVQMLVSCLPSISFQGTIDSSTIPAIQRQIESAWMKGFNPHGRVQTGGILNTRKYIGTPEVEALLLSSGIEHRAQGFYGPDAHEQLLDYVEEYFSSSASEETGPHDDGAASVRVKRTSRPPIYLQRPRHSLTIIGVIRHHSGKRHLLVFDPAWNPPSAMRKTVTASAGATPAIEYSSCSIWPASWRREYVLRRYRKSERYLRRYDAFEVVHVCSPTNGGAMASSEG</sequence>
<dbReference type="Pfam" id="PF07910">
    <property type="entry name" value="Peptidase_C78"/>
    <property type="match status" value="1"/>
</dbReference>
<evidence type="ECO:0000259" key="3">
    <source>
        <dbReference type="Pfam" id="PF07910"/>
    </source>
</evidence>
<comment type="caution">
    <text evidence="4">The sequence shown here is derived from an EMBL/GenBank/DDBJ whole genome shotgun (WGS) entry which is preliminary data.</text>
</comment>
<reference evidence="4 5" key="1">
    <citation type="submission" date="2015-06" db="EMBL/GenBank/DDBJ databases">
        <title>Draft genome of the ant-associated black yeast Phialophora attae CBS 131958.</title>
        <authorList>
            <person name="Moreno L.F."/>
            <person name="Stielow B.J."/>
            <person name="de Hoog S."/>
            <person name="Vicente V.A."/>
            <person name="Weiss V.A."/>
            <person name="de Vries M."/>
            <person name="Cruz L.M."/>
            <person name="Souza E.M."/>
        </authorList>
    </citation>
    <scope>NUCLEOTIDE SEQUENCE [LARGE SCALE GENOMIC DNA]</scope>
    <source>
        <strain evidence="4 5">CBS 131958</strain>
    </source>
</reference>
<dbReference type="InterPro" id="IPR012462">
    <property type="entry name" value="UFSP1/2_DUB_cat"/>
</dbReference>
<dbReference type="AlphaFoldDB" id="A0A0N1GZ10"/>
<dbReference type="GeneID" id="28741246"/>
<feature type="domain" description="UFSP1/2/DUB catalytic" evidence="3">
    <location>
        <begin position="78"/>
        <end position="300"/>
    </location>
</feature>
<dbReference type="OrthoDB" id="288987at2759"/>
<protein>
    <submittedName>
        <fullName evidence="4">Zinc finger with UFM1-specific peptidase domain protein</fullName>
    </submittedName>
</protein>
<proteinExistence type="predicted"/>
<dbReference type="Proteomes" id="UP000038010">
    <property type="component" value="Unassembled WGS sequence"/>
</dbReference>
<dbReference type="GO" id="GO:0016787">
    <property type="term" value="F:hydrolase activity"/>
    <property type="evidence" value="ECO:0007669"/>
    <property type="project" value="UniProtKB-KW"/>
</dbReference>
<evidence type="ECO:0000256" key="2">
    <source>
        <dbReference type="SAM" id="MobiDB-lite"/>
    </source>
</evidence>
<dbReference type="RefSeq" id="XP_017996185.1">
    <property type="nucleotide sequence ID" value="XM_018149366.1"/>
</dbReference>
<keyword evidence="1" id="KW-0378">Hydrolase</keyword>
<accession>A0A0N1GZ10</accession>
<evidence type="ECO:0000256" key="1">
    <source>
        <dbReference type="ARBA" id="ARBA00022801"/>
    </source>
</evidence>
<dbReference type="STRING" id="1664694.A0A0N1GZ10"/>
<evidence type="ECO:0000313" key="4">
    <source>
        <dbReference type="EMBL" id="KPI36222.1"/>
    </source>
</evidence>
<feature type="region of interest" description="Disordered" evidence="2">
    <location>
        <begin position="1"/>
        <end position="24"/>
    </location>
</feature>